<protein>
    <recommendedName>
        <fullName evidence="4">Preprotein translocase subunit SecE</fullName>
    </recommendedName>
</protein>
<dbReference type="EMBL" id="CP124550">
    <property type="protein sequence ID" value="WIO46060.1"/>
    <property type="molecule type" value="Genomic_DNA"/>
</dbReference>
<organism evidence="2 3">
    <name type="scientific">Candidatus Southlakia epibionticum</name>
    <dbReference type="NCBI Taxonomy" id="3043284"/>
    <lineage>
        <taxon>Bacteria</taxon>
        <taxon>Candidatus Saccharimonadota</taxon>
        <taxon>Candidatus Saccharimonadia</taxon>
        <taxon>Candidatus Saccharimonadales</taxon>
        <taxon>Candidatus Saccharimonadaceae</taxon>
        <taxon>Candidatus Southlakia</taxon>
    </lineage>
</organism>
<gene>
    <name evidence="2" type="ORF">SEML1_0437</name>
</gene>
<dbReference type="Proteomes" id="UP001177295">
    <property type="component" value="Chromosome"/>
</dbReference>
<evidence type="ECO:0000313" key="2">
    <source>
        <dbReference type="EMBL" id="WIO46060.1"/>
    </source>
</evidence>
<keyword evidence="1" id="KW-0472">Membrane</keyword>
<feature type="transmembrane region" description="Helical" evidence="1">
    <location>
        <begin position="51"/>
        <end position="72"/>
    </location>
</feature>
<feature type="transmembrane region" description="Helical" evidence="1">
    <location>
        <begin position="25"/>
        <end position="45"/>
    </location>
</feature>
<keyword evidence="1" id="KW-1133">Transmembrane helix</keyword>
<proteinExistence type="predicted"/>
<dbReference type="RefSeq" id="WP_376754413.1">
    <property type="nucleotide sequence ID" value="NZ_CP124550.1"/>
</dbReference>
<evidence type="ECO:0008006" key="4">
    <source>
        <dbReference type="Google" id="ProtNLM"/>
    </source>
</evidence>
<keyword evidence="3" id="KW-1185">Reference proteome</keyword>
<keyword evidence="1" id="KW-0812">Transmembrane</keyword>
<reference evidence="2 3" key="1">
    <citation type="journal article" date="2023" name="Cell">
        <title>Genetic manipulation of Patescibacteria provides mechanistic insights into microbial dark matter and the epibiotic lifestyle.</title>
        <authorList>
            <person name="Wang Y."/>
            <person name="Gallagher L.A."/>
            <person name="Andrade P.A."/>
            <person name="Liu A."/>
            <person name="Humphreys I.R."/>
            <person name="Turkarslan S."/>
            <person name="Cutler K.J."/>
            <person name="Arrieta-Ortiz M.L."/>
            <person name="Li Y."/>
            <person name="Radey M.C."/>
            <person name="McLean J.S."/>
            <person name="Cong Q."/>
            <person name="Baker D."/>
            <person name="Baliga N.S."/>
            <person name="Peterson S.B."/>
            <person name="Mougous J.D."/>
        </authorList>
    </citation>
    <scope>NUCLEOTIDE SEQUENCE [LARGE SCALE GENOMIC DNA]</scope>
    <source>
        <strain evidence="2 3">ML1</strain>
    </source>
</reference>
<evidence type="ECO:0000256" key="1">
    <source>
        <dbReference type="SAM" id="Phobius"/>
    </source>
</evidence>
<name>A0ABY8WUM4_9BACT</name>
<accession>A0ABY8WUM4</accession>
<sequence>MREFLRQFAAEWSGDRNQRTKLQRAYITVAVLLSAVAGMFVLVNADVSRVLVLVAVGLAGVYIANAAMWLLLDSIVSPKLPKPEVKPTRAPRRK</sequence>
<evidence type="ECO:0000313" key="3">
    <source>
        <dbReference type="Proteomes" id="UP001177295"/>
    </source>
</evidence>